<name>X1FU99_9ZZZZ</name>
<dbReference type="AlphaFoldDB" id="X1FU99"/>
<protein>
    <submittedName>
        <fullName evidence="1">Uncharacterized protein</fullName>
    </submittedName>
</protein>
<comment type="caution">
    <text evidence="1">The sequence shown here is derived from an EMBL/GenBank/DDBJ whole genome shotgun (WGS) entry which is preliminary data.</text>
</comment>
<proteinExistence type="predicted"/>
<organism evidence="1">
    <name type="scientific">marine sediment metagenome</name>
    <dbReference type="NCBI Taxonomy" id="412755"/>
    <lineage>
        <taxon>unclassified sequences</taxon>
        <taxon>metagenomes</taxon>
        <taxon>ecological metagenomes</taxon>
    </lineage>
</organism>
<feature type="non-terminal residue" evidence="1">
    <location>
        <position position="1"/>
    </location>
</feature>
<sequence>LQNINDQLIEMRTYYSTKEKKYSYLEFIEQISEEKMEIQKKLIDLRNEISKLKPTLKLIESDIKEIKV</sequence>
<evidence type="ECO:0000313" key="1">
    <source>
        <dbReference type="EMBL" id="GAH49231.1"/>
    </source>
</evidence>
<accession>X1FU99</accession>
<dbReference type="EMBL" id="BARU01024421">
    <property type="protein sequence ID" value="GAH49231.1"/>
    <property type="molecule type" value="Genomic_DNA"/>
</dbReference>
<reference evidence="1" key="1">
    <citation type="journal article" date="2014" name="Front. Microbiol.">
        <title>High frequency of phylogenetically diverse reductive dehalogenase-homologous genes in deep subseafloor sedimentary metagenomes.</title>
        <authorList>
            <person name="Kawai M."/>
            <person name="Futagami T."/>
            <person name="Toyoda A."/>
            <person name="Takaki Y."/>
            <person name="Nishi S."/>
            <person name="Hori S."/>
            <person name="Arai W."/>
            <person name="Tsubouchi T."/>
            <person name="Morono Y."/>
            <person name="Uchiyama I."/>
            <person name="Ito T."/>
            <person name="Fujiyama A."/>
            <person name="Inagaki F."/>
            <person name="Takami H."/>
        </authorList>
    </citation>
    <scope>NUCLEOTIDE SEQUENCE</scope>
    <source>
        <strain evidence="1">Expedition CK06-06</strain>
    </source>
</reference>
<gene>
    <name evidence="1" type="ORF">S03H2_39487</name>
</gene>